<dbReference type="GO" id="GO:0005524">
    <property type="term" value="F:ATP binding"/>
    <property type="evidence" value="ECO:0007669"/>
    <property type="project" value="UniProtKB-KW"/>
</dbReference>
<dbReference type="SMART" id="SM00387">
    <property type="entry name" value="HATPase_c"/>
    <property type="match status" value="1"/>
</dbReference>
<evidence type="ECO:0000256" key="9">
    <source>
        <dbReference type="SAM" id="Phobius"/>
    </source>
</evidence>
<sequence>MPVMRPLIRHFASIPRADLLIGAAIIVIGTVEALTVAPAYGAADDPEIWWIGQALVTGVLLWYRRKHPVAVFILMILAQYAWHRQGNEGCQVWQFAALCIVFHTVGSHLPAKPGAAWALTGILIFDSGAVDHRVLPLDEVIFLTVSFGLAYVTGISLRGYLVRVHRMAERAALLEVERERRAAEAVAAERARIARELHDVVAHSVSVMVMQAGVLRRSLSRRNDQSEGHSGGHVAEVLAGIEQAGRDAVDELRVMLGALRMPQDEALPQPGLDMVGNLISTVGASGPRLSLAVEGEPVRLAPGLDLSAYRIVQEALTNAVKHAGPAEVRIRIAYQGDALELEVADDGRGAACELSTGNGLIGMRERAELFGGSLDAGPLPGGGFRVQARLPLARGVSMSEVAG</sequence>
<dbReference type="EMBL" id="BOOR01000025">
    <property type="protein sequence ID" value="GII55344.1"/>
    <property type="molecule type" value="Genomic_DNA"/>
</dbReference>
<keyword evidence="9" id="KW-1133">Transmembrane helix</keyword>
<dbReference type="Gene3D" id="1.20.5.1930">
    <property type="match status" value="1"/>
</dbReference>
<keyword evidence="5" id="KW-0547">Nucleotide-binding</keyword>
<keyword evidence="3" id="KW-0597">Phosphoprotein</keyword>
<evidence type="ECO:0000256" key="8">
    <source>
        <dbReference type="ARBA" id="ARBA00023012"/>
    </source>
</evidence>
<dbReference type="InterPro" id="IPR003594">
    <property type="entry name" value="HATPase_dom"/>
</dbReference>
<evidence type="ECO:0000256" key="3">
    <source>
        <dbReference type="ARBA" id="ARBA00022553"/>
    </source>
</evidence>
<reference evidence="11" key="1">
    <citation type="submission" date="2021-01" db="EMBL/GenBank/DDBJ databases">
        <title>Whole genome shotgun sequence of Planotetraspora thailandica NBRC 104271.</title>
        <authorList>
            <person name="Komaki H."/>
            <person name="Tamura T."/>
        </authorList>
    </citation>
    <scope>NUCLEOTIDE SEQUENCE</scope>
    <source>
        <strain evidence="11">NBRC 104271</strain>
    </source>
</reference>
<evidence type="ECO:0000256" key="7">
    <source>
        <dbReference type="ARBA" id="ARBA00022840"/>
    </source>
</evidence>
<gene>
    <name evidence="11" type="ORF">Pth03_37330</name>
</gene>
<feature type="domain" description="Histidine kinase" evidence="10">
    <location>
        <begin position="310"/>
        <end position="394"/>
    </location>
</feature>
<evidence type="ECO:0000256" key="2">
    <source>
        <dbReference type="ARBA" id="ARBA00012438"/>
    </source>
</evidence>
<evidence type="ECO:0000256" key="4">
    <source>
        <dbReference type="ARBA" id="ARBA00022679"/>
    </source>
</evidence>
<keyword evidence="12" id="KW-1185">Reference proteome</keyword>
<comment type="caution">
    <text evidence="11">The sequence shown here is derived from an EMBL/GenBank/DDBJ whole genome shotgun (WGS) entry which is preliminary data.</text>
</comment>
<evidence type="ECO:0000256" key="5">
    <source>
        <dbReference type="ARBA" id="ARBA00022741"/>
    </source>
</evidence>
<dbReference type="InterPro" id="IPR005467">
    <property type="entry name" value="His_kinase_dom"/>
</dbReference>
<dbReference type="Gene3D" id="3.30.565.10">
    <property type="entry name" value="Histidine kinase-like ATPase, C-terminal domain"/>
    <property type="match status" value="1"/>
</dbReference>
<keyword evidence="9" id="KW-0812">Transmembrane</keyword>
<dbReference type="GO" id="GO:0046983">
    <property type="term" value="F:protein dimerization activity"/>
    <property type="evidence" value="ECO:0007669"/>
    <property type="project" value="InterPro"/>
</dbReference>
<keyword evidence="9" id="KW-0472">Membrane</keyword>
<evidence type="ECO:0000256" key="1">
    <source>
        <dbReference type="ARBA" id="ARBA00000085"/>
    </source>
</evidence>
<proteinExistence type="predicted"/>
<dbReference type="Pfam" id="PF07730">
    <property type="entry name" value="HisKA_3"/>
    <property type="match status" value="1"/>
</dbReference>
<dbReference type="CDD" id="cd16917">
    <property type="entry name" value="HATPase_UhpB-NarQ-NarX-like"/>
    <property type="match status" value="1"/>
</dbReference>
<dbReference type="Pfam" id="PF02518">
    <property type="entry name" value="HATPase_c"/>
    <property type="match status" value="1"/>
</dbReference>
<dbReference type="PANTHER" id="PTHR24421">
    <property type="entry name" value="NITRATE/NITRITE SENSOR PROTEIN NARX-RELATED"/>
    <property type="match status" value="1"/>
</dbReference>
<dbReference type="InterPro" id="IPR011712">
    <property type="entry name" value="Sig_transdc_His_kin_sub3_dim/P"/>
</dbReference>
<name>A0A8J3V0A9_9ACTN</name>
<evidence type="ECO:0000313" key="12">
    <source>
        <dbReference type="Proteomes" id="UP000605992"/>
    </source>
</evidence>
<feature type="transmembrane region" description="Helical" evidence="9">
    <location>
        <begin position="20"/>
        <end position="41"/>
    </location>
</feature>
<organism evidence="11 12">
    <name type="scientific">Planotetraspora thailandica</name>
    <dbReference type="NCBI Taxonomy" id="487172"/>
    <lineage>
        <taxon>Bacteria</taxon>
        <taxon>Bacillati</taxon>
        <taxon>Actinomycetota</taxon>
        <taxon>Actinomycetes</taxon>
        <taxon>Streptosporangiales</taxon>
        <taxon>Streptosporangiaceae</taxon>
        <taxon>Planotetraspora</taxon>
    </lineage>
</organism>
<keyword evidence="8" id="KW-0902">Two-component regulatory system</keyword>
<evidence type="ECO:0000256" key="6">
    <source>
        <dbReference type="ARBA" id="ARBA00022777"/>
    </source>
</evidence>
<protein>
    <recommendedName>
        <fullName evidence="2">histidine kinase</fullName>
        <ecNumber evidence="2">2.7.13.3</ecNumber>
    </recommendedName>
</protein>
<dbReference type="EC" id="2.7.13.3" evidence="2"/>
<keyword evidence="7" id="KW-0067">ATP-binding</keyword>
<dbReference type="PANTHER" id="PTHR24421:SF10">
    <property type="entry name" value="NITRATE_NITRITE SENSOR PROTEIN NARQ"/>
    <property type="match status" value="1"/>
</dbReference>
<dbReference type="InterPro" id="IPR050482">
    <property type="entry name" value="Sensor_HK_TwoCompSys"/>
</dbReference>
<dbReference type="PROSITE" id="PS50109">
    <property type="entry name" value="HIS_KIN"/>
    <property type="match status" value="1"/>
</dbReference>
<dbReference type="AlphaFoldDB" id="A0A8J3V0A9"/>
<keyword evidence="6" id="KW-0418">Kinase</keyword>
<dbReference type="GO" id="GO:0000155">
    <property type="term" value="F:phosphorelay sensor kinase activity"/>
    <property type="evidence" value="ECO:0007669"/>
    <property type="project" value="InterPro"/>
</dbReference>
<feature type="transmembrane region" description="Helical" evidence="9">
    <location>
        <begin position="140"/>
        <end position="161"/>
    </location>
</feature>
<comment type="catalytic activity">
    <reaction evidence="1">
        <text>ATP + protein L-histidine = ADP + protein N-phospho-L-histidine.</text>
        <dbReference type="EC" id="2.7.13.3"/>
    </reaction>
</comment>
<evidence type="ECO:0000313" key="11">
    <source>
        <dbReference type="EMBL" id="GII55344.1"/>
    </source>
</evidence>
<dbReference type="SUPFAM" id="SSF55874">
    <property type="entry name" value="ATPase domain of HSP90 chaperone/DNA topoisomerase II/histidine kinase"/>
    <property type="match status" value="1"/>
</dbReference>
<keyword evidence="4" id="KW-0808">Transferase</keyword>
<dbReference type="GO" id="GO:0016020">
    <property type="term" value="C:membrane"/>
    <property type="evidence" value="ECO:0007669"/>
    <property type="project" value="InterPro"/>
</dbReference>
<dbReference type="InterPro" id="IPR036890">
    <property type="entry name" value="HATPase_C_sf"/>
</dbReference>
<dbReference type="Proteomes" id="UP000605992">
    <property type="component" value="Unassembled WGS sequence"/>
</dbReference>
<accession>A0A8J3V0A9</accession>
<evidence type="ECO:0000259" key="10">
    <source>
        <dbReference type="PROSITE" id="PS50109"/>
    </source>
</evidence>